<gene>
    <name evidence="2" type="ORF">PG2001B_1591</name>
</gene>
<organism evidence="2 3">
    <name type="scientific">Bifidobacterium pseudolongum subsp. globosum</name>
    <dbReference type="NCBI Taxonomy" id="1690"/>
    <lineage>
        <taxon>Bacteria</taxon>
        <taxon>Bacillati</taxon>
        <taxon>Actinomycetota</taxon>
        <taxon>Actinomycetes</taxon>
        <taxon>Bifidobacteriales</taxon>
        <taxon>Bifidobacteriaceae</taxon>
        <taxon>Bifidobacterium</taxon>
    </lineage>
</organism>
<protein>
    <submittedName>
        <fullName evidence="2">Uncharacterized protein</fullName>
    </submittedName>
</protein>
<dbReference type="Proteomes" id="UP000293208">
    <property type="component" value="Unassembled WGS sequence"/>
</dbReference>
<evidence type="ECO:0000313" key="3">
    <source>
        <dbReference type="Proteomes" id="UP000293208"/>
    </source>
</evidence>
<sequence length="188" mass="20980">MRRRDVARLPGKRPSALEAPLLPDTCPPWPSAPCRTPASLAWWPLHMPAIPPCWPPPLLLDHHPHPAAPTNRCFRRFGPCVRCFGHKLGRFMTKTAKTPTKTANTATERLVCSGYGCDDGCRYSSAGAVAPAGCIWIVEALSRERPRCANRRCLPHAPRPRRPVQGFRRHPACRSGSRRRAAAWRSSR</sequence>
<name>A0A4Q5AWH5_9BIFI</name>
<dbReference type="AlphaFoldDB" id="A0A4Q5AWH5"/>
<proteinExistence type="predicted"/>
<evidence type="ECO:0000256" key="1">
    <source>
        <dbReference type="SAM" id="MobiDB-lite"/>
    </source>
</evidence>
<dbReference type="EMBL" id="RYUY01000011">
    <property type="protein sequence ID" value="RYQ37131.1"/>
    <property type="molecule type" value="Genomic_DNA"/>
</dbReference>
<reference evidence="2 3" key="1">
    <citation type="submission" date="2018-12" db="EMBL/GenBank/DDBJ databases">
        <title>Unveiling genomic diversity among members of the Bifidobacterium pseudolongum species, a widely distributed gut commensal of the animal kingdom.</title>
        <authorList>
            <person name="Lugli G.A."/>
            <person name="Duranti S."/>
            <person name="Albert K."/>
            <person name="Mancabelli L."/>
            <person name="Napoli S."/>
            <person name="Viappiani A."/>
            <person name="Anzalone R."/>
            <person name="Longhi G."/>
            <person name="Milani C."/>
            <person name="Turroni F."/>
            <person name="Alessandri G."/>
            <person name="Sela D.A."/>
            <person name="Van Sinderen D."/>
            <person name="Ventura M."/>
        </authorList>
    </citation>
    <scope>NUCLEOTIDE SEQUENCE [LARGE SCALE GENOMIC DNA]</scope>
    <source>
        <strain evidence="2 3">2001B</strain>
    </source>
</reference>
<evidence type="ECO:0000313" key="2">
    <source>
        <dbReference type="EMBL" id="RYQ37131.1"/>
    </source>
</evidence>
<feature type="region of interest" description="Disordered" evidence="1">
    <location>
        <begin position="159"/>
        <end position="188"/>
    </location>
</feature>
<comment type="caution">
    <text evidence="2">The sequence shown here is derived from an EMBL/GenBank/DDBJ whole genome shotgun (WGS) entry which is preliminary data.</text>
</comment>
<accession>A0A4Q5AWH5</accession>